<dbReference type="Proteomes" id="UP000635996">
    <property type="component" value="Unassembled WGS sequence"/>
</dbReference>
<keyword evidence="2" id="KW-1185">Reference proteome</keyword>
<sequence length="79" mass="8629">MDESLLTARDGVSDDQRMQALHRFQGAVSLAQAAAATDASYKPLEQSLIQAYNGYVTRFDSGPESKKALEKARHICADL</sequence>
<proteinExistence type="predicted"/>
<evidence type="ECO:0000313" key="1">
    <source>
        <dbReference type="EMBL" id="NJP15167.1"/>
    </source>
</evidence>
<reference evidence="1 2" key="1">
    <citation type="submission" date="2020-03" db="EMBL/GenBank/DDBJ databases">
        <title>WGS of actinomycetes isolated from Thailand.</title>
        <authorList>
            <person name="Thawai C."/>
        </authorList>
    </citation>
    <scope>NUCLEOTIDE SEQUENCE [LARGE SCALE GENOMIC DNA]</scope>
    <source>
        <strain evidence="1 2">NBRC 13905</strain>
    </source>
</reference>
<evidence type="ECO:0000313" key="2">
    <source>
        <dbReference type="Proteomes" id="UP000635996"/>
    </source>
</evidence>
<protein>
    <submittedName>
        <fullName evidence="1">Uncharacterized protein</fullName>
    </submittedName>
</protein>
<dbReference type="EMBL" id="JAATEL010000011">
    <property type="protein sequence ID" value="NJP15167.1"/>
    <property type="molecule type" value="Genomic_DNA"/>
</dbReference>
<accession>A0ABX0YRG4</accession>
<dbReference type="RefSeq" id="WP_125496657.1">
    <property type="nucleotide sequence ID" value="NZ_BMVZ01000011.1"/>
</dbReference>
<gene>
    <name evidence="1" type="ORF">HCJ95_12885</name>
</gene>
<organism evidence="1 2">
    <name type="scientific">Streptomyces thermoviolaceus subsp. thermoviolaceus</name>
    <dbReference type="NCBI Taxonomy" id="66860"/>
    <lineage>
        <taxon>Bacteria</taxon>
        <taxon>Bacillati</taxon>
        <taxon>Actinomycetota</taxon>
        <taxon>Actinomycetes</taxon>
        <taxon>Kitasatosporales</taxon>
        <taxon>Streptomycetaceae</taxon>
        <taxon>Streptomyces</taxon>
    </lineage>
</organism>
<comment type="caution">
    <text evidence="1">The sequence shown here is derived from an EMBL/GenBank/DDBJ whole genome shotgun (WGS) entry which is preliminary data.</text>
</comment>
<name>A0ABX0YRG4_STRTL</name>